<dbReference type="PANTHER" id="PTHR46224">
    <property type="entry name" value="ANKYRIN REPEAT FAMILY PROTEIN"/>
    <property type="match status" value="1"/>
</dbReference>
<dbReference type="SUPFAM" id="SSF81383">
    <property type="entry name" value="F-box domain"/>
    <property type="match status" value="1"/>
</dbReference>
<evidence type="ECO:0000256" key="2">
    <source>
        <dbReference type="SAM" id="MobiDB-lite"/>
    </source>
</evidence>
<dbReference type="InterPro" id="IPR002110">
    <property type="entry name" value="Ankyrin_rpt"/>
</dbReference>
<dbReference type="PROSITE" id="PS50297">
    <property type="entry name" value="ANK_REP_REGION"/>
    <property type="match status" value="1"/>
</dbReference>
<organism evidence="3 4">
    <name type="scientific">Botryosphaeria dothidea</name>
    <dbReference type="NCBI Taxonomy" id="55169"/>
    <lineage>
        <taxon>Eukaryota</taxon>
        <taxon>Fungi</taxon>
        <taxon>Dikarya</taxon>
        <taxon>Ascomycota</taxon>
        <taxon>Pezizomycotina</taxon>
        <taxon>Dothideomycetes</taxon>
        <taxon>Dothideomycetes incertae sedis</taxon>
        <taxon>Botryosphaeriales</taxon>
        <taxon>Botryosphaeriaceae</taxon>
        <taxon>Botryosphaeria</taxon>
    </lineage>
</organism>
<dbReference type="SUPFAM" id="SSF48403">
    <property type="entry name" value="Ankyrin repeat"/>
    <property type="match status" value="1"/>
</dbReference>
<reference evidence="3" key="1">
    <citation type="submission" date="2020-04" db="EMBL/GenBank/DDBJ databases">
        <title>Genome Assembly and Annotation of Botryosphaeria dothidea sdau 11-99, a Latent Pathogen of Apple Fruit Ring Rot in China.</title>
        <authorList>
            <person name="Yu C."/>
            <person name="Diao Y."/>
            <person name="Lu Q."/>
            <person name="Zhao J."/>
            <person name="Cui S."/>
            <person name="Peng C."/>
            <person name="He B."/>
            <person name="Liu H."/>
        </authorList>
    </citation>
    <scope>NUCLEOTIDE SEQUENCE [LARGE SCALE GENOMIC DNA]</scope>
    <source>
        <strain evidence="3">Sdau11-99</strain>
    </source>
</reference>
<evidence type="ECO:0000313" key="3">
    <source>
        <dbReference type="EMBL" id="KAF4309513.1"/>
    </source>
</evidence>
<name>A0A8H4J2E6_9PEZI</name>
<protein>
    <recommendedName>
        <fullName evidence="5">Ankyrin repeat protein</fullName>
    </recommendedName>
</protein>
<dbReference type="SMART" id="SM00248">
    <property type="entry name" value="ANK"/>
    <property type="match status" value="3"/>
</dbReference>
<feature type="compositionally biased region" description="Basic residues" evidence="2">
    <location>
        <begin position="653"/>
        <end position="662"/>
    </location>
</feature>
<feature type="region of interest" description="Disordered" evidence="2">
    <location>
        <begin position="1"/>
        <end position="76"/>
    </location>
</feature>
<evidence type="ECO:0000256" key="1">
    <source>
        <dbReference type="PROSITE-ProRule" id="PRU00023"/>
    </source>
</evidence>
<dbReference type="Gene3D" id="1.25.40.20">
    <property type="entry name" value="Ankyrin repeat-containing domain"/>
    <property type="match status" value="1"/>
</dbReference>
<dbReference type="PROSITE" id="PS50088">
    <property type="entry name" value="ANK_REPEAT"/>
    <property type="match status" value="1"/>
</dbReference>
<feature type="compositionally biased region" description="Basic and acidic residues" evidence="2">
    <location>
        <begin position="45"/>
        <end position="54"/>
    </location>
</feature>
<proteinExistence type="predicted"/>
<dbReference type="Proteomes" id="UP000572817">
    <property type="component" value="Unassembled WGS sequence"/>
</dbReference>
<gene>
    <name evidence="3" type="ORF">GTA08_BOTSDO02046</name>
</gene>
<comment type="caution">
    <text evidence="3">The sequence shown here is derived from an EMBL/GenBank/DDBJ whole genome shotgun (WGS) entry which is preliminary data.</text>
</comment>
<keyword evidence="4" id="KW-1185">Reference proteome</keyword>
<dbReference type="OrthoDB" id="366390at2759"/>
<dbReference type="InterPro" id="IPR051616">
    <property type="entry name" value="Cul2-RING_E3_ligase_SR"/>
</dbReference>
<feature type="region of interest" description="Disordered" evidence="2">
    <location>
        <begin position="653"/>
        <end position="697"/>
    </location>
</feature>
<dbReference type="Pfam" id="PF12796">
    <property type="entry name" value="Ank_2"/>
    <property type="match status" value="1"/>
</dbReference>
<dbReference type="AlphaFoldDB" id="A0A8H4J2E6"/>
<dbReference type="InterPro" id="IPR036047">
    <property type="entry name" value="F-box-like_dom_sf"/>
</dbReference>
<dbReference type="EMBL" id="WWBZ02000016">
    <property type="protein sequence ID" value="KAF4309513.1"/>
    <property type="molecule type" value="Genomic_DNA"/>
</dbReference>
<feature type="compositionally biased region" description="Polar residues" evidence="2">
    <location>
        <begin position="564"/>
        <end position="573"/>
    </location>
</feature>
<dbReference type="InterPro" id="IPR036770">
    <property type="entry name" value="Ankyrin_rpt-contain_sf"/>
</dbReference>
<keyword evidence="1" id="KW-0040">ANK repeat</keyword>
<evidence type="ECO:0008006" key="5">
    <source>
        <dbReference type="Google" id="ProtNLM"/>
    </source>
</evidence>
<evidence type="ECO:0000313" key="4">
    <source>
        <dbReference type="Proteomes" id="UP000572817"/>
    </source>
</evidence>
<feature type="region of interest" description="Disordered" evidence="2">
    <location>
        <begin position="537"/>
        <end position="590"/>
    </location>
</feature>
<sequence length="712" mass="80975">MSGGSRKRAASPTGSGAPQKRARQTITTTTDSHSTTPARVNKRQARSDIHESPRKKLKIASPLNDDSQRQPHESLQSQAKGIFDLPLELFQHIMKGVVDEDDPSSALNARLVSRTFNEEITAEIFWSGAFDKHFRRLPRKWRVRRLNDMAFSKRHQSNNLFFETVREVTQTVRRYMNKHSEYPRYSTLSRIFSLAMAFMDCVAFERAVFDKDCHWALALPDINHACVCLAIWLRDPLMYKYFQRKSPTPAADQRASPYFGTPVWVAALHSNLSMLKTLRDDGFYFDTPDLPRDRAPLVEVCWNPKSKRQVLAAVFIIETLLLQGLLIPETRTVVTFAHKARSFEMFRLLVDSCQCMEYISMVFLEECKTAETSDLLKYLLSCGVDPDVDYLVRYGWPRYEGPDSTPLQIAATSGNLALVKLLLEHGADPDFEHKRTGADPSRPILSAMERHDTEMMDTLLRFGTKKYGKDTRNSYRFNILLLAWSHLPTFKAALAHFDMSNTEDDSHAYEALTQASLRNRPDIIRLVAEAGCSIHGRWEPPLKDPARPQTPEPGDESGHGQNLVPITQNSPSWLSDADPLHSPALPPYHSKRKHPAIAFARRGKAREAEALLWELGAVHNYPYDVLLRKPGESADTVDGRAGPLRDMIKVRDHHLKSKRRWHKESADGSGKTEKTSEDHTGNTEARRKVKKSQDYRHAISVSDLSDPRFSAY</sequence>
<feature type="compositionally biased region" description="Basic and acidic residues" evidence="2">
    <location>
        <begin position="537"/>
        <end position="546"/>
    </location>
</feature>
<feature type="repeat" description="ANK" evidence="1">
    <location>
        <begin position="402"/>
        <end position="434"/>
    </location>
</feature>
<feature type="compositionally biased region" description="Basic and acidic residues" evidence="2">
    <location>
        <begin position="663"/>
        <end position="697"/>
    </location>
</feature>
<feature type="compositionally biased region" description="Low complexity" evidence="2">
    <location>
        <begin position="25"/>
        <end position="36"/>
    </location>
</feature>
<accession>A0A8H4J2E6</accession>